<organism evidence="1 2">
    <name type="scientific">candidate division CPR3 bacterium GW2011_GWF2_35_18</name>
    <dbReference type="NCBI Taxonomy" id="1618350"/>
    <lineage>
        <taxon>Bacteria</taxon>
        <taxon>Bacteria division CPR3</taxon>
    </lineage>
</organism>
<dbReference type="EMBL" id="LBQB01000004">
    <property type="protein sequence ID" value="KKP69623.1"/>
    <property type="molecule type" value="Genomic_DNA"/>
</dbReference>
<accession>A0A0G0BJM7</accession>
<proteinExistence type="predicted"/>
<comment type="caution">
    <text evidence="1">The sequence shown here is derived from an EMBL/GenBank/DDBJ whole genome shotgun (WGS) entry which is preliminary data.</text>
</comment>
<dbReference type="Proteomes" id="UP000034581">
    <property type="component" value="Unassembled WGS sequence"/>
</dbReference>
<evidence type="ECO:0000313" key="2">
    <source>
        <dbReference type="Proteomes" id="UP000034581"/>
    </source>
</evidence>
<name>A0A0G0BJM7_UNCC3</name>
<protein>
    <submittedName>
        <fullName evidence="1">Uncharacterized protein</fullName>
    </submittedName>
</protein>
<sequence length="35" mass="3927">MNKQSRKLTIKARKKVSIAKMSLCSNSSNKAVFNN</sequence>
<evidence type="ECO:0000313" key="1">
    <source>
        <dbReference type="EMBL" id="KKP69623.1"/>
    </source>
</evidence>
<gene>
    <name evidence="1" type="ORF">UR67_C0004G0020</name>
</gene>
<dbReference type="AlphaFoldDB" id="A0A0G0BJM7"/>
<reference evidence="1 2" key="1">
    <citation type="journal article" date="2015" name="Nature">
        <title>rRNA introns, odd ribosomes, and small enigmatic genomes across a large radiation of phyla.</title>
        <authorList>
            <person name="Brown C.T."/>
            <person name="Hug L.A."/>
            <person name="Thomas B.C."/>
            <person name="Sharon I."/>
            <person name="Castelle C.J."/>
            <person name="Singh A."/>
            <person name="Wilkins M.J."/>
            <person name="Williams K.H."/>
            <person name="Banfield J.F."/>
        </authorList>
    </citation>
    <scope>NUCLEOTIDE SEQUENCE [LARGE SCALE GENOMIC DNA]</scope>
</reference>
<dbReference type="STRING" id="1618350.UR67_C0004G0020"/>